<reference evidence="1 2" key="1">
    <citation type="submission" date="2024-04" db="EMBL/GenBank/DDBJ databases">
        <title>Human intestinal bacterial collection.</title>
        <authorList>
            <person name="Pauvert C."/>
            <person name="Hitch T.C.A."/>
            <person name="Clavel T."/>
        </authorList>
    </citation>
    <scope>NUCLEOTIDE SEQUENCE [LARGE SCALE GENOMIC DNA]</scope>
    <source>
        <strain evidence="1 2">CLA-AA-H145</strain>
    </source>
</reference>
<protein>
    <submittedName>
        <fullName evidence="1">Retron system putative HNH endonuclease</fullName>
    </submittedName>
</protein>
<dbReference type="GO" id="GO:0004519">
    <property type="term" value="F:endonuclease activity"/>
    <property type="evidence" value="ECO:0007669"/>
    <property type="project" value="UniProtKB-KW"/>
</dbReference>
<dbReference type="Gene3D" id="1.10.30.50">
    <property type="match status" value="1"/>
</dbReference>
<keyword evidence="1" id="KW-0378">Hydrolase</keyword>
<evidence type="ECO:0000313" key="1">
    <source>
        <dbReference type="EMBL" id="MEQ2487648.1"/>
    </source>
</evidence>
<gene>
    <name evidence="1" type="ORF">AAAT34_11435</name>
</gene>
<accession>A0ABV1FTB1</accession>
<keyword evidence="2" id="KW-1185">Reference proteome</keyword>
<organism evidence="1 2">
    <name type="scientific">Hallella faecis</name>
    <dbReference type="NCBI Taxonomy" id="2841596"/>
    <lineage>
        <taxon>Bacteria</taxon>
        <taxon>Pseudomonadati</taxon>
        <taxon>Bacteroidota</taxon>
        <taxon>Bacteroidia</taxon>
        <taxon>Bacteroidales</taxon>
        <taxon>Prevotellaceae</taxon>
        <taxon>Hallella</taxon>
    </lineage>
</organism>
<name>A0ABV1FTB1_9BACT</name>
<sequence>MRYIEKHFDTDAVVSHEQELANLHLNEESLRRPEVHPGRTGGQLYETVRNMPTMHALKEQMYAEQGGVCCYCGMNLDYPFNPQYRVEHVLPKESHREWVGEYKNLLLSCRASREEMNLRNCASTRSERKKLIHCDEAKGSQEITYSPLDKACEHAFWYDLEGCVHHSNDDAKRDVITLGLAGKYLTDRRRAAIDSLIMADGVLTDDDLMAYREGLKKPNADGKYAEFYFVLIDAINQLLPGD</sequence>
<dbReference type="InterPro" id="IPR013467">
    <property type="entry name" value="HNH78-like"/>
</dbReference>
<dbReference type="Proteomes" id="UP001487296">
    <property type="component" value="Unassembled WGS sequence"/>
</dbReference>
<dbReference type="NCBIfam" id="TIGR02646">
    <property type="entry name" value="retron system putative HNH endonuclease"/>
    <property type="match status" value="1"/>
</dbReference>
<keyword evidence="1" id="KW-0255">Endonuclease</keyword>
<keyword evidence="1" id="KW-0540">Nuclease</keyword>
<evidence type="ECO:0000313" key="2">
    <source>
        <dbReference type="Proteomes" id="UP001487296"/>
    </source>
</evidence>
<comment type="caution">
    <text evidence="1">The sequence shown here is derived from an EMBL/GenBank/DDBJ whole genome shotgun (WGS) entry which is preliminary data.</text>
</comment>
<proteinExistence type="predicted"/>
<dbReference type="RefSeq" id="WP_215760714.1">
    <property type="nucleotide sequence ID" value="NZ_JAHKBE010000064.1"/>
</dbReference>
<dbReference type="EMBL" id="JBBNFP010000063">
    <property type="protein sequence ID" value="MEQ2487648.1"/>
    <property type="molecule type" value="Genomic_DNA"/>
</dbReference>